<feature type="region of interest" description="Disordered" evidence="1">
    <location>
        <begin position="55"/>
        <end position="76"/>
    </location>
</feature>
<dbReference type="EMBL" id="AP012338">
    <property type="protein sequence ID" value="BAM02205.1"/>
    <property type="molecule type" value="Genomic_DNA"/>
</dbReference>
<evidence type="ECO:0000256" key="1">
    <source>
        <dbReference type="SAM" id="MobiDB-lite"/>
    </source>
</evidence>
<name>I0IAB7_PHYMF</name>
<organism evidence="2 3">
    <name type="scientific">Phycisphaera mikurensis (strain NBRC 102666 / KCTC 22515 / FYK2301M01)</name>
    <dbReference type="NCBI Taxonomy" id="1142394"/>
    <lineage>
        <taxon>Bacteria</taxon>
        <taxon>Pseudomonadati</taxon>
        <taxon>Planctomycetota</taxon>
        <taxon>Phycisphaerae</taxon>
        <taxon>Phycisphaerales</taxon>
        <taxon>Phycisphaeraceae</taxon>
        <taxon>Phycisphaera</taxon>
    </lineage>
</organism>
<proteinExistence type="predicted"/>
<feature type="region of interest" description="Disordered" evidence="1">
    <location>
        <begin position="118"/>
        <end position="137"/>
    </location>
</feature>
<dbReference type="Proteomes" id="UP000007881">
    <property type="component" value="Chromosome"/>
</dbReference>
<keyword evidence="3" id="KW-1185">Reference proteome</keyword>
<dbReference type="HOGENOM" id="CLU_1863325_0_0_0"/>
<sequence>MDTAASRPRLLLAASLLCAFSLVGVIGYHARPAGAHAARTVLPAATAAELRRPVREVRGTPDAPGGDAYTLAPDGTGLVPTRAPGGFVDAEAVAEPGGPAASAAADAAGLGFDPKPLEFTMPGSRRPASAAKRAGGG</sequence>
<dbReference type="AlphaFoldDB" id="I0IAB7"/>
<accession>I0IAB7</accession>
<dbReference type="STRING" id="1142394.PSMK_00460"/>
<evidence type="ECO:0000313" key="3">
    <source>
        <dbReference type="Proteomes" id="UP000007881"/>
    </source>
</evidence>
<gene>
    <name evidence="2" type="ordered locus">PSMK_00460</name>
</gene>
<evidence type="ECO:0000313" key="2">
    <source>
        <dbReference type="EMBL" id="BAM02205.1"/>
    </source>
</evidence>
<dbReference type="RefSeq" id="WP_014435425.1">
    <property type="nucleotide sequence ID" value="NC_017080.1"/>
</dbReference>
<protein>
    <submittedName>
        <fullName evidence="2">Uncharacterized protein</fullName>
    </submittedName>
</protein>
<reference evidence="2 3" key="1">
    <citation type="submission" date="2012-02" db="EMBL/GenBank/DDBJ databases">
        <title>Complete genome sequence of Phycisphaera mikurensis NBRC 102666.</title>
        <authorList>
            <person name="Ankai A."/>
            <person name="Hosoyama A."/>
            <person name="Terui Y."/>
            <person name="Sekine M."/>
            <person name="Fukai R."/>
            <person name="Kato Y."/>
            <person name="Nakamura S."/>
            <person name="Yamada-Narita S."/>
            <person name="Kawakoshi A."/>
            <person name="Fukunaga Y."/>
            <person name="Yamazaki S."/>
            <person name="Fujita N."/>
        </authorList>
    </citation>
    <scope>NUCLEOTIDE SEQUENCE [LARGE SCALE GENOMIC DNA]</scope>
    <source>
        <strain evidence="3">NBRC 102666 / KCTC 22515 / FYK2301M01</strain>
    </source>
</reference>
<dbReference type="KEGG" id="phm:PSMK_00460"/>